<evidence type="ECO:0000313" key="7">
    <source>
        <dbReference type="Proteomes" id="UP001432062"/>
    </source>
</evidence>
<dbReference type="EMBL" id="CP109441">
    <property type="protein sequence ID" value="WUV44175.1"/>
    <property type="molecule type" value="Genomic_DNA"/>
</dbReference>
<dbReference type="Pfam" id="PF00440">
    <property type="entry name" value="TetR_N"/>
    <property type="match status" value="1"/>
</dbReference>
<dbReference type="InterPro" id="IPR050109">
    <property type="entry name" value="HTH-type_TetR-like_transc_reg"/>
</dbReference>
<dbReference type="PRINTS" id="PR00455">
    <property type="entry name" value="HTHTETR"/>
</dbReference>
<keyword evidence="1" id="KW-0805">Transcription regulation</keyword>
<keyword evidence="3" id="KW-0804">Transcription</keyword>
<accession>A0ABZ1YLS0</accession>
<evidence type="ECO:0000256" key="4">
    <source>
        <dbReference type="PROSITE-ProRule" id="PRU00335"/>
    </source>
</evidence>
<proteinExistence type="predicted"/>
<keyword evidence="2 4" id="KW-0238">DNA-binding</keyword>
<evidence type="ECO:0000256" key="2">
    <source>
        <dbReference type="ARBA" id="ARBA00023125"/>
    </source>
</evidence>
<evidence type="ECO:0000259" key="5">
    <source>
        <dbReference type="PROSITE" id="PS50977"/>
    </source>
</evidence>
<dbReference type="PANTHER" id="PTHR30055">
    <property type="entry name" value="HTH-TYPE TRANSCRIPTIONAL REGULATOR RUTR"/>
    <property type="match status" value="1"/>
</dbReference>
<dbReference type="InterPro" id="IPR001647">
    <property type="entry name" value="HTH_TetR"/>
</dbReference>
<dbReference type="Proteomes" id="UP001432062">
    <property type="component" value="Chromosome"/>
</dbReference>
<protein>
    <submittedName>
        <fullName evidence="6">TetR/AcrR family transcriptional regulator</fullName>
    </submittedName>
</protein>
<dbReference type="RefSeq" id="WP_329407001.1">
    <property type="nucleotide sequence ID" value="NZ_CP109441.1"/>
</dbReference>
<sequence>MTSRNNRMSAHMRREQVLSVALSIFAEKGYAATGTSEIAERAGISQPYVIRLFGRKRDLFLAVVDRAWDRLEGSLLDRAAAQAGAEQGQSSELQPTALAAVLSECEELSVLLQGFAANFDPVIREAVRNRFGRFYEVAHSLVDKQAIEVADHFIADGILLTAMAALQLVGPHAHPTPWSRELLDDLRNNGR</sequence>
<dbReference type="PROSITE" id="PS50977">
    <property type="entry name" value="HTH_TETR_2"/>
    <property type="match status" value="1"/>
</dbReference>
<dbReference type="PANTHER" id="PTHR30055:SF234">
    <property type="entry name" value="HTH-TYPE TRANSCRIPTIONAL REGULATOR BETI"/>
    <property type="match status" value="1"/>
</dbReference>
<name>A0ABZ1YLS0_9NOCA</name>
<evidence type="ECO:0000256" key="1">
    <source>
        <dbReference type="ARBA" id="ARBA00023015"/>
    </source>
</evidence>
<gene>
    <name evidence="6" type="ORF">OG563_34100</name>
</gene>
<evidence type="ECO:0000256" key="3">
    <source>
        <dbReference type="ARBA" id="ARBA00023163"/>
    </source>
</evidence>
<evidence type="ECO:0000313" key="6">
    <source>
        <dbReference type="EMBL" id="WUV44175.1"/>
    </source>
</evidence>
<dbReference type="InterPro" id="IPR009057">
    <property type="entry name" value="Homeodomain-like_sf"/>
</dbReference>
<dbReference type="SUPFAM" id="SSF46689">
    <property type="entry name" value="Homeodomain-like"/>
    <property type="match status" value="1"/>
</dbReference>
<keyword evidence="7" id="KW-1185">Reference proteome</keyword>
<feature type="domain" description="HTH tetR-type" evidence="5">
    <location>
        <begin position="11"/>
        <end position="71"/>
    </location>
</feature>
<reference evidence="6" key="1">
    <citation type="submission" date="2022-10" db="EMBL/GenBank/DDBJ databases">
        <title>The complete genomes of actinobacterial strains from the NBC collection.</title>
        <authorList>
            <person name="Joergensen T.S."/>
            <person name="Alvarez Arevalo M."/>
            <person name="Sterndorff E.B."/>
            <person name="Faurdal D."/>
            <person name="Vuksanovic O."/>
            <person name="Mourched A.-S."/>
            <person name="Charusanti P."/>
            <person name="Shaw S."/>
            <person name="Blin K."/>
            <person name="Weber T."/>
        </authorList>
    </citation>
    <scope>NUCLEOTIDE SEQUENCE</scope>
    <source>
        <strain evidence="6">NBC_01482</strain>
    </source>
</reference>
<organism evidence="6 7">
    <name type="scientific">Nocardia vinacea</name>
    <dbReference type="NCBI Taxonomy" id="96468"/>
    <lineage>
        <taxon>Bacteria</taxon>
        <taxon>Bacillati</taxon>
        <taxon>Actinomycetota</taxon>
        <taxon>Actinomycetes</taxon>
        <taxon>Mycobacteriales</taxon>
        <taxon>Nocardiaceae</taxon>
        <taxon>Nocardia</taxon>
    </lineage>
</organism>
<dbReference type="Gene3D" id="1.10.357.10">
    <property type="entry name" value="Tetracycline Repressor, domain 2"/>
    <property type="match status" value="1"/>
</dbReference>
<feature type="DNA-binding region" description="H-T-H motif" evidence="4">
    <location>
        <begin position="34"/>
        <end position="53"/>
    </location>
</feature>